<reference evidence="3 4" key="1">
    <citation type="journal article" date="2016" name="PLoS Pathog.">
        <title>Biosynthesis of antibiotic leucinostatins in bio-control fungus Purpureocillium lilacinum and their inhibition on phytophthora revealed by genome mining.</title>
        <authorList>
            <person name="Wang G."/>
            <person name="Liu Z."/>
            <person name="Lin R."/>
            <person name="Li E."/>
            <person name="Mao Z."/>
            <person name="Ling J."/>
            <person name="Yang Y."/>
            <person name="Yin W.B."/>
            <person name="Xie B."/>
        </authorList>
    </citation>
    <scope>NUCLEOTIDE SEQUENCE [LARGE SCALE GENOMIC DNA]</scope>
    <source>
        <strain evidence="3">170</strain>
    </source>
</reference>
<dbReference type="Pfam" id="PF20183">
    <property type="entry name" value="DUF6546"/>
    <property type="match status" value="1"/>
</dbReference>
<feature type="region of interest" description="Disordered" evidence="1">
    <location>
        <begin position="150"/>
        <end position="174"/>
    </location>
</feature>
<evidence type="ECO:0000313" key="3">
    <source>
        <dbReference type="EMBL" id="OAQ67191.1"/>
    </source>
</evidence>
<proteinExistence type="predicted"/>
<gene>
    <name evidence="3" type="ORF">VFPPC_08630</name>
</gene>
<sequence>MSGSSWALLPLEIKLQILEVVSRQRGYRGSFAAVCSEWKTFIEPQNFYRLELQVPCLEQLPHMTARTAGLVRQIRLNIELPRYSCRSCQWPESESRKSQHSAVFRASILKLFTILSAWKTTDRLVLELNTFSPSDSEHWFKNYCVGPDAQTDGESEQQQQEAPTRWHDPKHGWVDGRQIESPPAHAISRLFAPICLSLPKSILEVHAVTGLVIRRECRRQVIPPVLRLLLQKLPRLQTMVYESWRFCRRGMKIACDREFASVIQDALPSHVEMLSIFESPNSELVSAMHRDPLFAQVIHDNMAAGAELVRALVLRSCDLKHLSISFMVDARQFLDSLQSTHCCHKLRLLTLTASILKRESPRNRIASFISGASSFPQEMKQLERLILWNKSWKKVAPDLYLRIENEQLQAVIKQHGDAIYHLRLPGGVIDPISVRQLRREASVEEEF</sequence>
<name>A0A179FPW7_METCM</name>
<dbReference type="RefSeq" id="XP_018144278.1">
    <property type="nucleotide sequence ID" value="XM_018287305.1"/>
</dbReference>
<dbReference type="Proteomes" id="UP000078397">
    <property type="component" value="Unassembled WGS sequence"/>
</dbReference>
<evidence type="ECO:0000256" key="1">
    <source>
        <dbReference type="SAM" id="MobiDB-lite"/>
    </source>
</evidence>
<feature type="compositionally biased region" description="Basic and acidic residues" evidence="1">
    <location>
        <begin position="164"/>
        <end position="174"/>
    </location>
</feature>
<evidence type="ECO:0000313" key="4">
    <source>
        <dbReference type="Proteomes" id="UP000078397"/>
    </source>
</evidence>
<dbReference type="EMBL" id="LSBJ02000004">
    <property type="protein sequence ID" value="OAQ67191.1"/>
    <property type="molecule type" value="Genomic_DNA"/>
</dbReference>
<dbReference type="GeneID" id="28851299"/>
<organism evidence="3 4">
    <name type="scientific">Pochonia chlamydosporia 170</name>
    <dbReference type="NCBI Taxonomy" id="1380566"/>
    <lineage>
        <taxon>Eukaryota</taxon>
        <taxon>Fungi</taxon>
        <taxon>Dikarya</taxon>
        <taxon>Ascomycota</taxon>
        <taxon>Pezizomycotina</taxon>
        <taxon>Sordariomycetes</taxon>
        <taxon>Hypocreomycetidae</taxon>
        <taxon>Hypocreales</taxon>
        <taxon>Clavicipitaceae</taxon>
        <taxon>Pochonia</taxon>
    </lineage>
</organism>
<accession>A0A179FPW7</accession>
<dbReference type="KEGG" id="pchm:VFPPC_08630"/>
<keyword evidence="4" id="KW-1185">Reference proteome</keyword>
<dbReference type="AlphaFoldDB" id="A0A179FPW7"/>
<comment type="caution">
    <text evidence="3">The sequence shown here is derived from an EMBL/GenBank/DDBJ whole genome shotgun (WGS) entry which is preliminary data.</text>
</comment>
<dbReference type="OrthoDB" id="3728558at2759"/>
<protein>
    <submittedName>
        <fullName evidence="3">F-box-like domain-containing protein</fullName>
    </submittedName>
</protein>
<dbReference type="InterPro" id="IPR046676">
    <property type="entry name" value="DUF6546"/>
</dbReference>
<evidence type="ECO:0000259" key="2">
    <source>
        <dbReference type="Pfam" id="PF20183"/>
    </source>
</evidence>
<feature type="domain" description="DUF6546" evidence="2">
    <location>
        <begin position="267"/>
        <end position="390"/>
    </location>
</feature>